<comment type="caution">
    <text evidence="2">The sequence shown here is derived from an EMBL/GenBank/DDBJ whole genome shotgun (WGS) entry which is preliminary data.</text>
</comment>
<protein>
    <submittedName>
        <fullName evidence="2">Uncharacterized protein</fullName>
    </submittedName>
</protein>
<evidence type="ECO:0000313" key="3">
    <source>
        <dbReference type="Proteomes" id="UP000676310"/>
    </source>
</evidence>
<feature type="region of interest" description="Disordered" evidence="1">
    <location>
        <begin position="1"/>
        <end position="20"/>
    </location>
</feature>
<reference evidence="2" key="1">
    <citation type="submission" date="2021-05" db="EMBL/GenBank/DDBJ databases">
        <authorList>
            <person name="Stam R."/>
        </authorList>
    </citation>
    <scope>NUCLEOTIDE SEQUENCE</scope>
    <source>
        <strain evidence="2">CS162</strain>
    </source>
</reference>
<keyword evidence="3" id="KW-1185">Reference proteome</keyword>
<proteinExistence type="predicted"/>
<accession>A0A8J2HXF8</accession>
<sequence length="345" mass="38321">MDRPASSPQAAPPAYTESASDPYWKIGNTKYSSVFATNGPPSVEDYRTYAKHIKDSFLECGRAGSPASGVNRFVENVLHTIKLLNEEDVLFLLLSRYSRSSGACVYVEIKRPGEVQIFDSAIVEPSHMSSIQEHMVCAPGIITAEFHEPSFKSNLTEIPYIPVPQTPSAAEFGCSVTINFPEMLIVAPAATSASTANTDCPPTYRDTRTGSDQVVPVNNRGFLPAKLQPPAFRVHRCHHRGVERGGEQETFELPFGFPEVIQHMHSVPPHCYHIGFHIQNKPYQSMPCYEGGVQAFECHILPSETRVYITVEREGAILVYNCYRDEEVWARAHDNHEECTGCLGS</sequence>
<dbReference type="Proteomes" id="UP000676310">
    <property type="component" value="Unassembled WGS sequence"/>
</dbReference>
<organism evidence="2 3">
    <name type="scientific">Alternaria atra</name>
    <dbReference type="NCBI Taxonomy" id="119953"/>
    <lineage>
        <taxon>Eukaryota</taxon>
        <taxon>Fungi</taxon>
        <taxon>Dikarya</taxon>
        <taxon>Ascomycota</taxon>
        <taxon>Pezizomycotina</taxon>
        <taxon>Dothideomycetes</taxon>
        <taxon>Pleosporomycetidae</taxon>
        <taxon>Pleosporales</taxon>
        <taxon>Pleosporineae</taxon>
        <taxon>Pleosporaceae</taxon>
        <taxon>Alternaria</taxon>
        <taxon>Alternaria sect. Ulocladioides</taxon>
    </lineage>
</organism>
<feature type="compositionally biased region" description="Low complexity" evidence="1">
    <location>
        <begin position="1"/>
        <end position="14"/>
    </location>
</feature>
<dbReference type="GeneID" id="67013590"/>
<dbReference type="OrthoDB" id="3789406at2759"/>
<evidence type="ECO:0000313" key="2">
    <source>
        <dbReference type="EMBL" id="CAG5148255.1"/>
    </source>
</evidence>
<gene>
    <name evidence="2" type="ORF">ALTATR162_LOCUS2174</name>
</gene>
<evidence type="ECO:0000256" key="1">
    <source>
        <dbReference type="SAM" id="MobiDB-lite"/>
    </source>
</evidence>
<dbReference type="EMBL" id="CAJRGZ010000015">
    <property type="protein sequence ID" value="CAG5148255.1"/>
    <property type="molecule type" value="Genomic_DNA"/>
</dbReference>
<name>A0A8J2HXF8_9PLEO</name>
<dbReference type="AlphaFoldDB" id="A0A8J2HXF8"/>
<dbReference type="RefSeq" id="XP_043165711.1">
    <property type="nucleotide sequence ID" value="XM_043309776.1"/>
</dbReference>